<organism evidence="1 2">
    <name type="scientific">Candidatus Peribacter riflensis</name>
    <dbReference type="NCBI Taxonomy" id="1735162"/>
    <lineage>
        <taxon>Bacteria</taxon>
        <taxon>Candidatus Peregrinibacteriota</taxon>
        <taxon>Candidatus Peribacteria</taxon>
        <taxon>Candidatus Peribacterales</taxon>
        <taxon>Candidatus Peribacteraceae</taxon>
        <taxon>Candidatus Peribacter</taxon>
    </lineage>
</organism>
<dbReference type="InterPro" id="IPR004401">
    <property type="entry name" value="YbaB/EbfC"/>
</dbReference>
<accession>A0A0S1SJK9</accession>
<dbReference type="KEGG" id="prf:PeribacterA2_0316"/>
<accession>A0A0S1SNU3</accession>
<accession>A0A0S1SIK2</accession>
<dbReference type="Gene3D" id="3.30.1310.10">
    <property type="entry name" value="Nucleoid-associated protein YbaB-like domain"/>
    <property type="match status" value="1"/>
</dbReference>
<accession>A0A0S1SNL1</accession>
<evidence type="ECO:0000313" key="1">
    <source>
        <dbReference type="EMBL" id="ALM13014.1"/>
    </source>
</evidence>
<dbReference type="GO" id="GO:0003677">
    <property type="term" value="F:DNA binding"/>
    <property type="evidence" value="ECO:0007669"/>
    <property type="project" value="InterPro"/>
</dbReference>
<sequence length="102" mass="11380">MVSFSQIKDMFRVQREAKKVKKELKKIHVEAEGRGVKVVVSADMEVVSIEIAPDAARETLGREIMDCLNRALKKAQVVSAEKMQGVMGEMGFPTEQGMGRKE</sequence>
<name>A0A0S1SNL1_9BACT</name>
<reference evidence="2" key="1">
    <citation type="submission" date="2015-10" db="EMBL/GenBank/DDBJ databases">
        <title>Analysis of five complete genome sequences for members of the class Peribacteria in the recently recognized Peregrinibacteria bacterial phylum.</title>
        <authorList>
            <person name="Anantharaman K."/>
            <person name="Brown C.T."/>
            <person name="Burstein D."/>
            <person name="Castelle C.J."/>
            <person name="Probst A.J."/>
            <person name="Thomas B.C."/>
            <person name="Williams K.H."/>
            <person name="Banfield J.F."/>
        </authorList>
    </citation>
    <scope>NUCLEOTIDE SEQUENCE [LARGE SCALE GENOMIC DNA]</scope>
</reference>
<dbReference type="AlphaFoldDB" id="A0A0S1SNL1"/>
<accession>A0A0S1SRA7</accession>
<dbReference type="EMBL" id="CP013065">
    <property type="protein sequence ID" value="ALM13014.1"/>
    <property type="molecule type" value="Genomic_DNA"/>
</dbReference>
<dbReference type="Pfam" id="PF02575">
    <property type="entry name" value="YbaB_DNA_bd"/>
    <property type="match status" value="1"/>
</dbReference>
<gene>
    <name evidence="1" type="ORF">PeribacterD1_0316</name>
</gene>
<dbReference type="SUPFAM" id="SSF82607">
    <property type="entry name" value="YbaB-like"/>
    <property type="match status" value="1"/>
</dbReference>
<dbReference type="InterPro" id="IPR036894">
    <property type="entry name" value="YbaB-like_sf"/>
</dbReference>
<reference evidence="1 2" key="2">
    <citation type="journal article" date="2016" name="PeerJ">
        <title>Analysis of five complete genome sequences for members of the class Peribacteria in the recently recognized Peregrinibacteria bacterial phylum.</title>
        <authorList>
            <person name="Anantharaman K."/>
            <person name="Brown C.T."/>
            <person name="Burstein D."/>
            <person name="Castelle C.J."/>
            <person name="Probst A.J."/>
            <person name="Thomas B.C."/>
            <person name="Williams K.H."/>
            <person name="Banfield J.F."/>
        </authorList>
    </citation>
    <scope>NUCLEOTIDE SEQUENCE [LARGE SCALE GENOMIC DNA]</scope>
    <source>
        <strain evidence="1">RIFOXYD1_FULL_PER-ii_59_16</strain>
    </source>
</reference>
<evidence type="ECO:0000313" key="2">
    <source>
        <dbReference type="Proteomes" id="UP000069135"/>
    </source>
</evidence>
<dbReference type="Proteomes" id="UP000069135">
    <property type="component" value="Chromosome"/>
</dbReference>
<dbReference type="STRING" id="1735162.PeribacterB2_0316"/>
<protein>
    <submittedName>
        <fullName evidence="1">Uncharacterized protein family UPF0133</fullName>
    </submittedName>
</protein>
<proteinExistence type="predicted"/>